<evidence type="ECO:0000313" key="3">
    <source>
        <dbReference type="EMBL" id="KAH7150288.1"/>
    </source>
</evidence>
<evidence type="ECO:0000256" key="1">
    <source>
        <dbReference type="SAM" id="MobiDB-lite"/>
    </source>
</evidence>
<proteinExistence type="predicted"/>
<comment type="caution">
    <text evidence="3">The sequence shown here is derived from an EMBL/GenBank/DDBJ whole genome shotgun (WGS) entry which is preliminary data.</text>
</comment>
<evidence type="ECO:0000256" key="2">
    <source>
        <dbReference type="SAM" id="SignalP"/>
    </source>
</evidence>
<dbReference type="AlphaFoldDB" id="A0A9P9J6P1"/>
<feature type="compositionally biased region" description="Basic and acidic residues" evidence="1">
    <location>
        <begin position="96"/>
        <end position="111"/>
    </location>
</feature>
<dbReference type="EMBL" id="JAGMUU010000006">
    <property type="protein sequence ID" value="KAH7150288.1"/>
    <property type="molecule type" value="Genomic_DNA"/>
</dbReference>
<keyword evidence="2" id="KW-0732">Signal</keyword>
<feature type="compositionally biased region" description="Basic residues" evidence="1">
    <location>
        <begin position="71"/>
        <end position="95"/>
    </location>
</feature>
<organism evidence="3 4">
    <name type="scientific">Dactylonectria estremocensis</name>
    <dbReference type="NCBI Taxonomy" id="1079267"/>
    <lineage>
        <taxon>Eukaryota</taxon>
        <taxon>Fungi</taxon>
        <taxon>Dikarya</taxon>
        <taxon>Ascomycota</taxon>
        <taxon>Pezizomycotina</taxon>
        <taxon>Sordariomycetes</taxon>
        <taxon>Hypocreomycetidae</taxon>
        <taxon>Hypocreales</taxon>
        <taxon>Nectriaceae</taxon>
        <taxon>Dactylonectria</taxon>
    </lineage>
</organism>
<evidence type="ECO:0000313" key="4">
    <source>
        <dbReference type="Proteomes" id="UP000717696"/>
    </source>
</evidence>
<dbReference type="Proteomes" id="UP000717696">
    <property type="component" value="Unassembled WGS sequence"/>
</dbReference>
<accession>A0A9P9J6P1</accession>
<name>A0A9P9J6P1_9HYPO</name>
<protein>
    <submittedName>
        <fullName evidence="3">Uncharacterized protein</fullName>
    </submittedName>
</protein>
<sequence>MGTPLWSLISMCVALLLVFESTRNLLLQLIDIETTSPPFVCWQAHPDKGAIGAELSETLPPAGSKPVSKSVSKKSKNKSRRRGVPKAWKNSRRRKAAELDAPKKQVLEARSKTNSTAIGI</sequence>
<keyword evidence="4" id="KW-1185">Reference proteome</keyword>
<feature type="chain" id="PRO_5040245427" evidence="2">
    <location>
        <begin position="25"/>
        <end position="120"/>
    </location>
</feature>
<gene>
    <name evidence="3" type="ORF">B0J13DRAFT_523352</name>
</gene>
<reference evidence="3" key="1">
    <citation type="journal article" date="2021" name="Nat. Commun.">
        <title>Genetic determinants of endophytism in the Arabidopsis root mycobiome.</title>
        <authorList>
            <person name="Mesny F."/>
            <person name="Miyauchi S."/>
            <person name="Thiergart T."/>
            <person name="Pickel B."/>
            <person name="Atanasova L."/>
            <person name="Karlsson M."/>
            <person name="Huettel B."/>
            <person name="Barry K.W."/>
            <person name="Haridas S."/>
            <person name="Chen C."/>
            <person name="Bauer D."/>
            <person name="Andreopoulos W."/>
            <person name="Pangilinan J."/>
            <person name="LaButti K."/>
            <person name="Riley R."/>
            <person name="Lipzen A."/>
            <person name="Clum A."/>
            <person name="Drula E."/>
            <person name="Henrissat B."/>
            <person name="Kohler A."/>
            <person name="Grigoriev I.V."/>
            <person name="Martin F.M."/>
            <person name="Hacquard S."/>
        </authorList>
    </citation>
    <scope>NUCLEOTIDE SEQUENCE</scope>
    <source>
        <strain evidence="3">MPI-CAGE-AT-0021</strain>
    </source>
</reference>
<feature type="region of interest" description="Disordered" evidence="1">
    <location>
        <begin position="54"/>
        <end position="120"/>
    </location>
</feature>
<feature type="signal peptide" evidence="2">
    <location>
        <begin position="1"/>
        <end position="24"/>
    </location>
</feature>